<proteinExistence type="predicted"/>
<dbReference type="GO" id="GO:0000155">
    <property type="term" value="F:phosphorelay sensor kinase activity"/>
    <property type="evidence" value="ECO:0007669"/>
    <property type="project" value="InterPro"/>
</dbReference>
<dbReference type="PANTHER" id="PTHR45436:SF15">
    <property type="entry name" value="SENSOR HISTIDINE KINASE CUSS"/>
    <property type="match status" value="1"/>
</dbReference>
<keyword evidence="8 11" id="KW-1133">Transmembrane helix</keyword>
<keyword evidence="4" id="KW-0597">Phosphoprotein</keyword>
<reference evidence="15" key="1">
    <citation type="submission" date="2016-10" db="EMBL/GenBank/DDBJ databases">
        <authorList>
            <person name="Varghese N."/>
            <person name="Submissions S."/>
        </authorList>
    </citation>
    <scope>NUCLEOTIDE SEQUENCE [LARGE SCALE GENOMIC DNA]</scope>
    <source>
        <strain evidence="15">DSM 27981</strain>
    </source>
</reference>
<evidence type="ECO:0000259" key="13">
    <source>
        <dbReference type="PROSITE" id="PS50885"/>
    </source>
</evidence>
<evidence type="ECO:0000259" key="12">
    <source>
        <dbReference type="PROSITE" id="PS50109"/>
    </source>
</evidence>
<evidence type="ECO:0000256" key="6">
    <source>
        <dbReference type="ARBA" id="ARBA00022692"/>
    </source>
</evidence>
<keyword evidence="10 11" id="KW-0472">Membrane</keyword>
<dbReference type="InterPro" id="IPR036890">
    <property type="entry name" value="HATPase_C_sf"/>
</dbReference>
<dbReference type="SMART" id="SM00388">
    <property type="entry name" value="HisKA"/>
    <property type="match status" value="1"/>
</dbReference>
<dbReference type="Pfam" id="PF02518">
    <property type="entry name" value="HATPase_c"/>
    <property type="match status" value="1"/>
</dbReference>
<dbReference type="InterPro" id="IPR003660">
    <property type="entry name" value="HAMP_dom"/>
</dbReference>
<dbReference type="PROSITE" id="PS50885">
    <property type="entry name" value="HAMP"/>
    <property type="match status" value="1"/>
</dbReference>
<evidence type="ECO:0000313" key="15">
    <source>
        <dbReference type="Proteomes" id="UP000199119"/>
    </source>
</evidence>
<dbReference type="GO" id="GO:0005886">
    <property type="term" value="C:plasma membrane"/>
    <property type="evidence" value="ECO:0007669"/>
    <property type="project" value="TreeGrafter"/>
</dbReference>
<dbReference type="Gene3D" id="1.10.287.130">
    <property type="match status" value="1"/>
</dbReference>
<dbReference type="InterPro" id="IPR036097">
    <property type="entry name" value="HisK_dim/P_sf"/>
</dbReference>
<dbReference type="PANTHER" id="PTHR45436">
    <property type="entry name" value="SENSOR HISTIDINE KINASE YKOH"/>
    <property type="match status" value="1"/>
</dbReference>
<dbReference type="SUPFAM" id="SSF55874">
    <property type="entry name" value="ATPase domain of HSP90 chaperone/DNA topoisomerase II/histidine kinase"/>
    <property type="match status" value="1"/>
</dbReference>
<evidence type="ECO:0000256" key="11">
    <source>
        <dbReference type="SAM" id="Phobius"/>
    </source>
</evidence>
<dbReference type="InterPro" id="IPR013727">
    <property type="entry name" value="2CSK_N"/>
</dbReference>
<feature type="domain" description="Histidine kinase" evidence="12">
    <location>
        <begin position="256"/>
        <end position="487"/>
    </location>
</feature>
<evidence type="ECO:0000256" key="8">
    <source>
        <dbReference type="ARBA" id="ARBA00022989"/>
    </source>
</evidence>
<dbReference type="Proteomes" id="UP000199119">
    <property type="component" value="Unassembled WGS sequence"/>
</dbReference>
<dbReference type="PRINTS" id="PR00344">
    <property type="entry name" value="BCTRLSENSOR"/>
</dbReference>
<feature type="transmembrane region" description="Helical" evidence="11">
    <location>
        <begin position="20"/>
        <end position="42"/>
    </location>
</feature>
<evidence type="ECO:0000256" key="9">
    <source>
        <dbReference type="ARBA" id="ARBA00023012"/>
    </source>
</evidence>
<dbReference type="EC" id="2.7.13.3" evidence="3"/>
<dbReference type="Gene3D" id="3.30.565.10">
    <property type="entry name" value="Histidine kinase-like ATPase, C-terminal domain"/>
    <property type="match status" value="1"/>
</dbReference>
<accession>A0A1I2DF66</accession>
<evidence type="ECO:0000256" key="3">
    <source>
        <dbReference type="ARBA" id="ARBA00012438"/>
    </source>
</evidence>
<evidence type="ECO:0000256" key="1">
    <source>
        <dbReference type="ARBA" id="ARBA00000085"/>
    </source>
</evidence>
<evidence type="ECO:0000313" key="14">
    <source>
        <dbReference type="EMBL" id="SFE79186.1"/>
    </source>
</evidence>
<name>A0A1I2DF66_9BURK</name>
<dbReference type="EMBL" id="FONX01000005">
    <property type="protein sequence ID" value="SFE79186.1"/>
    <property type="molecule type" value="Genomic_DNA"/>
</dbReference>
<comment type="subcellular location">
    <subcellularLocation>
        <location evidence="2">Membrane</location>
        <topology evidence="2">Multi-pass membrane protein</topology>
    </subcellularLocation>
</comment>
<evidence type="ECO:0000256" key="10">
    <source>
        <dbReference type="ARBA" id="ARBA00023136"/>
    </source>
</evidence>
<dbReference type="Pfam" id="PF08521">
    <property type="entry name" value="2CSK_N"/>
    <property type="match status" value="1"/>
</dbReference>
<keyword evidence="9" id="KW-0902">Two-component regulatory system</keyword>
<dbReference type="RefSeq" id="WP_092939406.1">
    <property type="nucleotide sequence ID" value="NZ_FONX01000005.1"/>
</dbReference>
<dbReference type="InterPro" id="IPR004358">
    <property type="entry name" value="Sig_transdc_His_kin-like_C"/>
</dbReference>
<dbReference type="InterPro" id="IPR005467">
    <property type="entry name" value="His_kinase_dom"/>
</dbReference>
<evidence type="ECO:0000256" key="7">
    <source>
        <dbReference type="ARBA" id="ARBA00022777"/>
    </source>
</evidence>
<feature type="domain" description="HAMP" evidence="13">
    <location>
        <begin position="196"/>
        <end position="248"/>
    </location>
</feature>
<organism evidence="14 15">
    <name type="scientific">Paracidovorax wautersii</name>
    <dbReference type="NCBI Taxonomy" id="1177982"/>
    <lineage>
        <taxon>Bacteria</taxon>
        <taxon>Pseudomonadati</taxon>
        <taxon>Pseudomonadota</taxon>
        <taxon>Betaproteobacteria</taxon>
        <taxon>Burkholderiales</taxon>
        <taxon>Comamonadaceae</taxon>
        <taxon>Paracidovorax</taxon>
    </lineage>
</organism>
<keyword evidence="7 14" id="KW-0418">Kinase</keyword>
<keyword evidence="6 11" id="KW-0812">Transmembrane</keyword>
<dbReference type="OrthoDB" id="8554694at2"/>
<evidence type="ECO:0000256" key="2">
    <source>
        <dbReference type="ARBA" id="ARBA00004141"/>
    </source>
</evidence>
<dbReference type="PROSITE" id="PS50109">
    <property type="entry name" value="HIS_KIN"/>
    <property type="match status" value="1"/>
</dbReference>
<comment type="catalytic activity">
    <reaction evidence="1">
        <text>ATP + protein L-histidine = ADP + protein N-phospho-L-histidine.</text>
        <dbReference type="EC" id="2.7.13.3"/>
    </reaction>
</comment>
<keyword evidence="5" id="KW-0808">Transferase</keyword>
<dbReference type="Pfam" id="PF00512">
    <property type="entry name" value="HisKA"/>
    <property type="match status" value="1"/>
</dbReference>
<sequence length="487" mass="52183">MKRIGPWTWRRATSLRRKLVAPLLWTWVISAVLASLAAFWLTGRATQLVMDRALHDDAVALASQIRWDAAGPRLGVDSHTAASMVYDSFAPTRYTLRTDEGIVLAGNAELSLPVHLSQGQGEAAGDSVFFDHATPWGHLRQVAMHVQRAGSPGVWVIVGESVLKRQILSKELAWAIFLPAIALGFLIVPLVLTGVRRGLEPAQAVSQAMARRGIDDLSPLPLDEVPDELRSMVQHTNDLLRRLAEAVHSERRFISDAAHQLRTPVAGIRLLVEDLRRVHQADPHQPPDAEVLFELHSAADRATRLVRQLLSLAHSSGAGATAAEPVALAPLVRRVAGRHAQAAAAAGKAIHLGAGLREEEGLEGAEGADDGPQALALPLLLEEALANVLDNAIRYGGARVQVDLLPEPSLPGGGWCVQVQDDGPSLPPEQRENMLAPFWRGDASASEGSGLGLPIASKALRQMGGDLPMPDVPPQGGTRVRLLVRGA</sequence>
<gene>
    <name evidence="14" type="ORF">SAMN04489711_105167</name>
</gene>
<evidence type="ECO:0000256" key="4">
    <source>
        <dbReference type="ARBA" id="ARBA00022553"/>
    </source>
</evidence>
<dbReference type="InterPro" id="IPR003594">
    <property type="entry name" value="HATPase_dom"/>
</dbReference>
<dbReference type="SMART" id="SM00387">
    <property type="entry name" value="HATPase_c"/>
    <property type="match status" value="1"/>
</dbReference>
<dbReference type="InterPro" id="IPR050428">
    <property type="entry name" value="TCS_sensor_his_kinase"/>
</dbReference>
<feature type="transmembrane region" description="Helical" evidence="11">
    <location>
        <begin position="172"/>
        <end position="192"/>
    </location>
</feature>
<evidence type="ECO:0000256" key="5">
    <source>
        <dbReference type="ARBA" id="ARBA00022679"/>
    </source>
</evidence>
<dbReference type="STRING" id="1177982.SAMN04489711_105167"/>
<dbReference type="AlphaFoldDB" id="A0A1I2DF66"/>
<dbReference type="InterPro" id="IPR003661">
    <property type="entry name" value="HisK_dim/P_dom"/>
</dbReference>
<dbReference type="CDD" id="cd00082">
    <property type="entry name" value="HisKA"/>
    <property type="match status" value="1"/>
</dbReference>
<dbReference type="SUPFAM" id="SSF47384">
    <property type="entry name" value="Homodimeric domain of signal transducing histidine kinase"/>
    <property type="match status" value="1"/>
</dbReference>
<keyword evidence="15" id="KW-1185">Reference proteome</keyword>
<protein>
    <recommendedName>
        <fullName evidence="3">histidine kinase</fullName>
        <ecNumber evidence="3">2.7.13.3</ecNumber>
    </recommendedName>
</protein>